<feature type="domain" description="Beta-lactamase-related" evidence="1">
    <location>
        <begin position="88"/>
        <end position="358"/>
    </location>
</feature>
<dbReference type="InterPro" id="IPR050789">
    <property type="entry name" value="Diverse_Enzym_Activities"/>
</dbReference>
<gene>
    <name evidence="2" type="ORF">F6U93_13410</name>
</gene>
<dbReference type="EMBL" id="WAAT01000051">
    <property type="protein sequence ID" value="KAB1066911.1"/>
    <property type="molecule type" value="Genomic_DNA"/>
</dbReference>
<name>A0A6N6MDI1_9FLAO</name>
<evidence type="ECO:0000313" key="3">
    <source>
        <dbReference type="Proteomes" id="UP000441333"/>
    </source>
</evidence>
<reference evidence="2 3" key="1">
    <citation type="submission" date="2019-09" db="EMBL/GenBank/DDBJ databases">
        <authorList>
            <person name="Cao W.R."/>
        </authorList>
    </citation>
    <scope>NUCLEOTIDE SEQUENCE [LARGE SCALE GENOMIC DNA]</scope>
    <source>
        <strain evidence="2 3">B1N29</strain>
    </source>
</reference>
<accession>A0A6N6MDI1</accession>
<dbReference type="SUPFAM" id="SSF56601">
    <property type="entry name" value="beta-lactamase/transpeptidase-like"/>
    <property type="match status" value="1"/>
</dbReference>
<dbReference type="Proteomes" id="UP000441333">
    <property type="component" value="Unassembled WGS sequence"/>
</dbReference>
<comment type="caution">
    <text evidence="2">The sequence shown here is derived from an EMBL/GenBank/DDBJ whole genome shotgun (WGS) entry which is preliminary data.</text>
</comment>
<dbReference type="PANTHER" id="PTHR43283">
    <property type="entry name" value="BETA-LACTAMASE-RELATED"/>
    <property type="match status" value="1"/>
</dbReference>
<dbReference type="GO" id="GO:0016787">
    <property type="term" value="F:hydrolase activity"/>
    <property type="evidence" value="ECO:0007669"/>
    <property type="project" value="UniProtKB-KW"/>
</dbReference>
<proteinExistence type="predicted"/>
<dbReference type="InterPro" id="IPR012338">
    <property type="entry name" value="Beta-lactam/transpept-like"/>
</dbReference>
<keyword evidence="3" id="KW-1185">Reference proteome</keyword>
<evidence type="ECO:0000259" key="1">
    <source>
        <dbReference type="Pfam" id="PF00144"/>
    </source>
</evidence>
<protein>
    <submittedName>
        <fullName evidence="2">Serine hydrolase</fullName>
    </submittedName>
</protein>
<dbReference type="Gene3D" id="3.40.710.10">
    <property type="entry name" value="DD-peptidase/beta-lactamase superfamily"/>
    <property type="match status" value="1"/>
</dbReference>
<dbReference type="InterPro" id="IPR001466">
    <property type="entry name" value="Beta-lactam-related"/>
</dbReference>
<dbReference type="AlphaFoldDB" id="A0A6N6MDI1"/>
<evidence type="ECO:0000313" key="2">
    <source>
        <dbReference type="EMBL" id="KAB1066911.1"/>
    </source>
</evidence>
<organism evidence="2 3">
    <name type="scientific">Pseudotamlana haliotis</name>
    <dbReference type="NCBI Taxonomy" id="2614804"/>
    <lineage>
        <taxon>Bacteria</taxon>
        <taxon>Pseudomonadati</taxon>
        <taxon>Bacteroidota</taxon>
        <taxon>Flavobacteriia</taxon>
        <taxon>Flavobacteriales</taxon>
        <taxon>Flavobacteriaceae</taxon>
        <taxon>Pseudotamlana</taxon>
    </lineage>
</organism>
<dbReference type="PANTHER" id="PTHR43283:SF7">
    <property type="entry name" value="BETA-LACTAMASE-RELATED DOMAIN-CONTAINING PROTEIN"/>
    <property type="match status" value="1"/>
</dbReference>
<sequence length="381" mass="43407">MKIFLKGIILILIAAVALLYIFDYDYILRGAKIVYFTGHKTAFIDDYTYFDNDTIKKGNTTSPWPTHQNYNTVEPTKKLEKVNESWGTVAFLIIKNDSIWYENYHEDYTKDSKTNSFSMAKSITTALLGKAIMDGDIKNLDQPVSDFYPEYEGSKITVGDLASMASGLDWVESYTSPFSVTARANYDDDLAETILNQKVVEEPGKAFKYLSGNTELLGMVIEKATGKSLSNYLSESFWKPMGAANDALWQVDDSEHRLAKAFCCISSNARDFARFGKLYKNFGKWEGQQLLDSAYVAKSVKPRFKDGPEYGYGWWLKEQNGKDFFMMRGHLGQYVIVQPEDDVIIVRLGHRKSRDYGHTDAVFTNDIVTYIDEAYKMLSHD</sequence>
<dbReference type="Pfam" id="PF00144">
    <property type="entry name" value="Beta-lactamase"/>
    <property type="match status" value="1"/>
</dbReference>
<keyword evidence="2" id="KW-0378">Hydrolase</keyword>